<dbReference type="HAMAP" id="MF_00978">
    <property type="entry name" value="Bifunct_BirA"/>
    <property type="match status" value="1"/>
</dbReference>
<keyword evidence="8" id="KW-1185">Reference proteome</keyword>
<dbReference type="InterPro" id="IPR030855">
    <property type="entry name" value="Bifunct_BirA"/>
</dbReference>
<dbReference type="Pfam" id="PF08279">
    <property type="entry name" value="HTH_11"/>
    <property type="match status" value="1"/>
</dbReference>
<dbReference type="InterPro" id="IPR036390">
    <property type="entry name" value="WH_DNA-bd_sf"/>
</dbReference>
<dbReference type="GO" id="GO:0005524">
    <property type="term" value="F:ATP binding"/>
    <property type="evidence" value="ECO:0007669"/>
    <property type="project" value="UniProtKB-UniRule"/>
</dbReference>
<dbReference type="PANTHER" id="PTHR12835:SF5">
    <property type="entry name" value="BIOTIN--PROTEIN LIGASE"/>
    <property type="match status" value="1"/>
</dbReference>
<keyword evidence="1 5" id="KW-0436">Ligase</keyword>
<dbReference type="InterPro" id="IPR045864">
    <property type="entry name" value="aa-tRNA-synth_II/BPL/LPL"/>
</dbReference>
<dbReference type="SUPFAM" id="SSF55681">
    <property type="entry name" value="Class II aaRS and biotin synthetases"/>
    <property type="match status" value="1"/>
</dbReference>
<feature type="binding site" evidence="5">
    <location>
        <begin position="89"/>
        <end position="91"/>
    </location>
    <ligand>
        <name>biotin</name>
        <dbReference type="ChEBI" id="CHEBI:57586"/>
    </ligand>
</feature>
<comment type="catalytic activity">
    <reaction evidence="5">
        <text>biotin + L-lysyl-[protein] + ATP = N(6)-biotinyl-L-lysyl-[protein] + AMP + diphosphate + H(+)</text>
        <dbReference type="Rhea" id="RHEA:11756"/>
        <dbReference type="Rhea" id="RHEA-COMP:9752"/>
        <dbReference type="Rhea" id="RHEA-COMP:10505"/>
        <dbReference type="ChEBI" id="CHEBI:15378"/>
        <dbReference type="ChEBI" id="CHEBI:29969"/>
        <dbReference type="ChEBI" id="CHEBI:30616"/>
        <dbReference type="ChEBI" id="CHEBI:33019"/>
        <dbReference type="ChEBI" id="CHEBI:57586"/>
        <dbReference type="ChEBI" id="CHEBI:83144"/>
        <dbReference type="ChEBI" id="CHEBI:456215"/>
        <dbReference type="EC" id="6.3.4.15"/>
    </reaction>
</comment>
<evidence type="ECO:0000259" key="6">
    <source>
        <dbReference type="PROSITE" id="PS51733"/>
    </source>
</evidence>
<gene>
    <name evidence="5 7" type="primary">birA</name>
    <name evidence="7" type="ORF">AMURIS_02226</name>
</gene>
<evidence type="ECO:0000256" key="1">
    <source>
        <dbReference type="ARBA" id="ARBA00022598"/>
    </source>
</evidence>
<dbReference type="Gene3D" id="3.30.930.10">
    <property type="entry name" value="Bira Bifunctional Protein, Domain 2"/>
    <property type="match status" value="1"/>
</dbReference>
<dbReference type="GO" id="GO:0005737">
    <property type="term" value="C:cytoplasm"/>
    <property type="evidence" value="ECO:0007669"/>
    <property type="project" value="TreeGrafter"/>
</dbReference>
<dbReference type="AlphaFoldDB" id="A0A2K4ZGB1"/>
<dbReference type="Pfam" id="PF03099">
    <property type="entry name" value="BPL_LplA_LipB"/>
    <property type="match status" value="1"/>
</dbReference>
<dbReference type="InterPro" id="IPR008988">
    <property type="entry name" value="Transcriptional_repressor_C"/>
</dbReference>
<sequence length="326" mass="36077">MKSEILAFLRKRGEYVSGQELCEHFGVSRTAVWKAIGQLKKEGYHIEAVQNRGYLLPAEQELFGQNELESRMNTKWAGYPVKFYDSLSSTNLQAKLDAENGAEEGTLIVADMQTAGRGRKGRSWSSPAGTNIYFTLILKPKFAVELASMVTLVMGMAAAEGIRKTCGVEAEIKWPNDIVTGGKKVCGILAEMSVEREYIHYVVIGAGINVRAQHFPEEIADVATSLQVECGRKVSRAELIVNVLKAFEDCYSIFQEAGSLEPLIERYNRLLVNKDREVRVLDPGGEFRGIARGINRTGELLVELPDGNITEVYAGEVSVRGIYGYV</sequence>
<dbReference type="Proteomes" id="UP000236311">
    <property type="component" value="Unassembled WGS sequence"/>
</dbReference>
<keyword evidence="2 5" id="KW-0547">Nucleotide-binding</keyword>
<comment type="similarity">
    <text evidence="5">Belongs to the biotin--protein ligase family.</text>
</comment>
<keyword evidence="4 5" id="KW-0092">Biotin</keyword>
<keyword evidence="5" id="KW-0238">DNA-binding</keyword>
<evidence type="ECO:0000256" key="4">
    <source>
        <dbReference type="ARBA" id="ARBA00023267"/>
    </source>
</evidence>
<dbReference type="Gene3D" id="1.10.10.10">
    <property type="entry name" value="Winged helix-like DNA-binding domain superfamily/Winged helix DNA-binding domain"/>
    <property type="match status" value="1"/>
</dbReference>
<dbReference type="GO" id="GO:0009249">
    <property type="term" value="P:protein lipoylation"/>
    <property type="evidence" value="ECO:0007669"/>
    <property type="project" value="UniProtKB-ARBA"/>
</dbReference>
<dbReference type="OrthoDB" id="9807064at2"/>
<feature type="DNA-binding region" description="H-T-H motif" evidence="5">
    <location>
        <begin position="18"/>
        <end position="37"/>
    </location>
</feature>
<dbReference type="InterPro" id="IPR013196">
    <property type="entry name" value="HTH_11"/>
</dbReference>
<feature type="binding site" evidence="5">
    <location>
        <begin position="117"/>
        <end position="119"/>
    </location>
    <ligand>
        <name>biotin</name>
        <dbReference type="ChEBI" id="CHEBI:57586"/>
    </ligand>
</feature>
<name>A0A2K4ZGB1_9FIRM</name>
<proteinExistence type="inferred from homology"/>
<evidence type="ECO:0000313" key="8">
    <source>
        <dbReference type="Proteomes" id="UP000236311"/>
    </source>
</evidence>
<dbReference type="CDD" id="cd16442">
    <property type="entry name" value="BPL"/>
    <property type="match status" value="1"/>
</dbReference>
<reference evidence="7 8" key="1">
    <citation type="submission" date="2018-01" db="EMBL/GenBank/DDBJ databases">
        <authorList>
            <person name="Gaut B.S."/>
            <person name="Morton B.R."/>
            <person name="Clegg M.T."/>
            <person name="Duvall M.R."/>
        </authorList>
    </citation>
    <scope>NUCLEOTIDE SEQUENCE [LARGE SCALE GENOMIC DNA]</scope>
    <source>
        <strain evidence="7">GP69</strain>
    </source>
</reference>
<dbReference type="Pfam" id="PF02237">
    <property type="entry name" value="BPL_C"/>
    <property type="match status" value="1"/>
</dbReference>
<dbReference type="RefSeq" id="WP_103239680.1">
    <property type="nucleotide sequence ID" value="NZ_CANRXC010000021.1"/>
</dbReference>
<comment type="function">
    <text evidence="5">Acts both as a biotin--[acetyl-CoA-carboxylase] ligase and a repressor.</text>
</comment>
<protein>
    <recommendedName>
        <fullName evidence="5">Bifunctional ligase/repressor BirA</fullName>
    </recommendedName>
    <alternativeName>
        <fullName evidence="5">Biotin--[acetyl-CoA-carboxylase] ligase</fullName>
        <ecNumber evidence="5">6.3.4.15</ecNumber>
    </alternativeName>
    <alternativeName>
        <fullName evidence="5">Biotin--protein ligase</fullName>
    </alternativeName>
    <alternativeName>
        <fullName evidence="5">Biotin-[acetyl-CoA carboxylase] synthetase</fullName>
    </alternativeName>
</protein>
<dbReference type="PROSITE" id="PS51733">
    <property type="entry name" value="BPL_LPL_CATALYTIC"/>
    <property type="match status" value="1"/>
</dbReference>
<evidence type="ECO:0000313" key="7">
    <source>
        <dbReference type="EMBL" id="SOY29505.1"/>
    </source>
</evidence>
<keyword evidence="5" id="KW-0804">Transcription</keyword>
<feature type="binding site" evidence="5">
    <location>
        <position position="184"/>
    </location>
    <ligand>
        <name>biotin</name>
        <dbReference type="ChEBI" id="CHEBI:57586"/>
    </ligand>
</feature>
<feature type="domain" description="BPL/LPL catalytic" evidence="6">
    <location>
        <begin position="69"/>
        <end position="255"/>
    </location>
</feature>
<dbReference type="GO" id="GO:0004077">
    <property type="term" value="F:biotin--[biotin carboxyl-carrier protein] ligase activity"/>
    <property type="evidence" value="ECO:0007669"/>
    <property type="project" value="UniProtKB-UniRule"/>
</dbReference>
<dbReference type="SUPFAM" id="SSF50037">
    <property type="entry name" value="C-terminal domain of transcriptional repressors"/>
    <property type="match status" value="1"/>
</dbReference>
<dbReference type="InterPro" id="IPR004143">
    <property type="entry name" value="BPL_LPL_catalytic"/>
</dbReference>
<keyword evidence="5" id="KW-0805">Transcription regulation</keyword>
<keyword evidence="5" id="KW-0678">Repressor</keyword>
<dbReference type="InterPro" id="IPR004408">
    <property type="entry name" value="Biotin_CoA_COase_ligase"/>
</dbReference>
<dbReference type="GO" id="GO:0003677">
    <property type="term" value="F:DNA binding"/>
    <property type="evidence" value="ECO:0007669"/>
    <property type="project" value="UniProtKB-UniRule"/>
</dbReference>
<evidence type="ECO:0000256" key="3">
    <source>
        <dbReference type="ARBA" id="ARBA00022840"/>
    </source>
</evidence>
<feature type="binding site" evidence="5">
    <location>
        <position position="113"/>
    </location>
    <ligand>
        <name>biotin</name>
        <dbReference type="ChEBI" id="CHEBI:57586"/>
    </ligand>
</feature>
<accession>A0A2K4ZGB1</accession>
<dbReference type="SUPFAM" id="SSF46785">
    <property type="entry name" value="Winged helix' DNA-binding domain"/>
    <property type="match status" value="1"/>
</dbReference>
<dbReference type="EMBL" id="OFSM01000010">
    <property type="protein sequence ID" value="SOY29505.1"/>
    <property type="molecule type" value="Genomic_DNA"/>
</dbReference>
<evidence type="ECO:0000256" key="2">
    <source>
        <dbReference type="ARBA" id="ARBA00022741"/>
    </source>
</evidence>
<dbReference type="Gene3D" id="2.30.30.100">
    <property type="match status" value="1"/>
</dbReference>
<evidence type="ECO:0000256" key="5">
    <source>
        <dbReference type="HAMAP-Rule" id="MF_00978"/>
    </source>
</evidence>
<dbReference type="PANTHER" id="PTHR12835">
    <property type="entry name" value="BIOTIN PROTEIN LIGASE"/>
    <property type="match status" value="1"/>
</dbReference>
<dbReference type="EC" id="6.3.4.15" evidence="5"/>
<dbReference type="InterPro" id="IPR036388">
    <property type="entry name" value="WH-like_DNA-bd_sf"/>
</dbReference>
<dbReference type="NCBIfam" id="TIGR00121">
    <property type="entry name" value="birA_ligase"/>
    <property type="match status" value="1"/>
</dbReference>
<dbReference type="GO" id="GO:0016740">
    <property type="term" value="F:transferase activity"/>
    <property type="evidence" value="ECO:0007669"/>
    <property type="project" value="UniProtKB-ARBA"/>
</dbReference>
<organism evidence="7 8">
    <name type="scientific">Acetatifactor muris</name>
    <dbReference type="NCBI Taxonomy" id="879566"/>
    <lineage>
        <taxon>Bacteria</taxon>
        <taxon>Bacillati</taxon>
        <taxon>Bacillota</taxon>
        <taxon>Clostridia</taxon>
        <taxon>Lachnospirales</taxon>
        <taxon>Lachnospiraceae</taxon>
        <taxon>Acetatifactor</taxon>
    </lineage>
</organism>
<dbReference type="InterPro" id="IPR003142">
    <property type="entry name" value="BPL_C"/>
</dbReference>
<keyword evidence="3 5" id="KW-0067">ATP-binding</keyword>
<dbReference type="GO" id="GO:0006355">
    <property type="term" value="P:regulation of DNA-templated transcription"/>
    <property type="evidence" value="ECO:0007669"/>
    <property type="project" value="UniProtKB-UniRule"/>
</dbReference>